<dbReference type="Proteomes" id="UP000019678">
    <property type="component" value="Unassembled WGS sequence"/>
</dbReference>
<feature type="compositionally biased region" description="Low complexity" evidence="1">
    <location>
        <begin position="401"/>
        <end position="417"/>
    </location>
</feature>
<feature type="region of interest" description="Disordered" evidence="1">
    <location>
        <begin position="375"/>
        <end position="444"/>
    </location>
</feature>
<dbReference type="PRINTS" id="PR01217">
    <property type="entry name" value="PRICHEXTENSN"/>
</dbReference>
<sequence length="666" mass="69423">MICDVCGRQNPDNLTFCQDCGKRLKAKGPRVAPTPPRGMPAMPQPAAAPQPAIAPQPVASSPAAAPTPAAAPQPIVAPQPIATSPFVITPTPITPALPVVAPQLVASPSTLAQDPAPPHASPMTREPAAPALTAPAPLTLLTSASASHAGELAENDAGAAAGRVQGRQRPEAPGFSFTPPTPPAVPWTPGGSSPPPATEPAESLIPATVALRVMCPTCDAENPPGYRFCVTCGASLKTARAEGRVPAAPSTQLGAVLPPALPQAAAAPQPLVSQLATPRPAAPQIDATLRVDRGHERAREESVARAAAEPAGRAAFAVGGAGSDKIVGAPVVDIAAARQPPTRLVACSRCHGHCPAGTRYCKYCGAPLEGERHDPVTLGGPVGAGTLTEKSTSPADAREAAPSSEETSTLPSSAETAGSPKQAQVGAPPLRSPHAVRPASAWAEARASRAPDGRLVVIIEDGSEGKSFPLSGRQIDIGRTEGDIHLEDDLYVAPRHARLIPHDGGWIFRDLGSVNRSYLRIRQPYSLRDADLLLLGLEVLQFQTVSDGERGLGHAIQHGTLLFGSPAVHRRARLCQRTVEGVVRDVYHLHRDETVIGRETGDIVFTSDPFLSRRHAVVRRNPVTGEFTLTDLDSSNGTYVAVREDVPLANGDFVRIGQHLFRVDLS</sequence>
<feature type="compositionally biased region" description="Low complexity" evidence="1">
    <location>
        <begin position="435"/>
        <end position="444"/>
    </location>
</feature>
<reference evidence="3 4" key="1">
    <citation type="submission" date="2013-05" db="EMBL/GenBank/DDBJ databases">
        <title>Genome assembly of Chondromyces apiculatus DSM 436.</title>
        <authorList>
            <person name="Sharma G."/>
            <person name="Khatri I."/>
            <person name="Kaur C."/>
            <person name="Mayilraj S."/>
            <person name="Subramanian S."/>
        </authorList>
    </citation>
    <scope>NUCLEOTIDE SEQUENCE [LARGE SCALE GENOMIC DNA]</scope>
    <source>
        <strain evidence="3 4">DSM 436</strain>
    </source>
</reference>
<proteinExistence type="predicted"/>
<organism evidence="3 4">
    <name type="scientific">Chondromyces apiculatus DSM 436</name>
    <dbReference type="NCBI Taxonomy" id="1192034"/>
    <lineage>
        <taxon>Bacteria</taxon>
        <taxon>Pseudomonadati</taxon>
        <taxon>Myxococcota</taxon>
        <taxon>Polyangia</taxon>
        <taxon>Polyangiales</taxon>
        <taxon>Polyangiaceae</taxon>
        <taxon>Chondromyces</taxon>
    </lineage>
</organism>
<feature type="compositionally biased region" description="Low complexity" evidence="1">
    <location>
        <begin position="55"/>
        <end position="68"/>
    </location>
</feature>
<evidence type="ECO:0000313" key="3">
    <source>
        <dbReference type="EMBL" id="EYF01693.1"/>
    </source>
</evidence>
<evidence type="ECO:0000256" key="1">
    <source>
        <dbReference type="SAM" id="MobiDB-lite"/>
    </source>
</evidence>
<dbReference type="InterPro" id="IPR000253">
    <property type="entry name" value="FHA_dom"/>
</dbReference>
<accession>A0A017SXK8</accession>
<dbReference type="SUPFAM" id="SSF49879">
    <property type="entry name" value="SMAD/FHA domain"/>
    <property type="match status" value="2"/>
</dbReference>
<dbReference type="AlphaFoldDB" id="A0A017SXK8"/>
<evidence type="ECO:0000259" key="2">
    <source>
        <dbReference type="PROSITE" id="PS50006"/>
    </source>
</evidence>
<gene>
    <name evidence="3" type="ORF">CAP_7898</name>
</gene>
<feature type="compositionally biased region" description="Pro residues" evidence="1">
    <location>
        <begin position="32"/>
        <end position="54"/>
    </location>
</feature>
<feature type="compositionally biased region" description="Low complexity" evidence="1">
    <location>
        <begin position="157"/>
        <end position="167"/>
    </location>
</feature>
<feature type="region of interest" description="Disordered" evidence="1">
    <location>
        <begin position="157"/>
        <end position="201"/>
    </location>
</feature>
<dbReference type="PROSITE" id="PS50006">
    <property type="entry name" value="FHA_DOMAIN"/>
    <property type="match status" value="1"/>
</dbReference>
<dbReference type="Gene3D" id="2.60.200.20">
    <property type="match status" value="2"/>
</dbReference>
<dbReference type="STRING" id="1192034.CAP_7898"/>
<protein>
    <recommendedName>
        <fullName evidence="2">FHA domain-containing protein</fullName>
    </recommendedName>
</protein>
<feature type="compositionally biased region" description="Pro residues" evidence="1">
    <location>
        <begin position="179"/>
        <end position="198"/>
    </location>
</feature>
<dbReference type="InterPro" id="IPR008984">
    <property type="entry name" value="SMAD_FHA_dom_sf"/>
</dbReference>
<evidence type="ECO:0000313" key="4">
    <source>
        <dbReference type="Proteomes" id="UP000019678"/>
    </source>
</evidence>
<dbReference type="PANTHER" id="PTHR23308">
    <property type="entry name" value="NUCLEAR INHIBITOR OF PROTEIN PHOSPHATASE-1"/>
    <property type="match status" value="1"/>
</dbReference>
<dbReference type="InterPro" id="IPR050923">
    <property type="entry name" value="Cell_Proc_Reg/RNA_Proc"/>
</dbReference>
<feature type="region of interest" description="Disordered" evidence="1">
    <location>
        <begin position="26"/>
        <end position="71"/>
    </location>
</feature>
<feature type="domain" description="FHA" evidence="2">
    <location>
        <begin position="594"/>
        <end position="640"/>
    </location>
</feature>
<dbReference type="EMBL" id="ASRX01000074">
    <property type="protein sequence ID" value="EYF01693.1"/>
    <property type="molecule type" value="Genomic_DNA"/>
</dbReference>
<name>A0A017SXK8_9BACT</name>
<dbReference type="Pfam" id="PF00498">
    <property type="entry name" value="FHA"/>
    <property type="match status" value="2"/>
</dbReference>
<dbReference type="SMART" id="SM00240">
    <property type="entry name" value="FHA"/>
    <property type="match status" value="2"/>
</dbReference>
<dbReference type="CDD" id="cd00060">
    <property type="entry name" value="FHA"/>
    <property type="match status" value="2"/>
</dbReference>
<keyword evidence="4" id="KW-1185">Reference proteome</keyword>
<comment type="caution">
    <text evidence="3">The sequence shown here is derived from an EMBL/GenBank/DDBJ whole genome shotgun (WGS) entry which is preliminary data.</text>
</comment>
<dbReference type="eggNOG" id="COG1716">
    <property type="taxonomic scope" value="Bacteria"/>
</dbReference>